<protein>
    <recommendedName>
        <fullName evidence="4">ABC-type transport system involved in multi-copper enzyme maturation permease subunit</fullName>
    </recommendedName>
</protein>
<reference evidence="2 3" key="1">
    <citation type="submission" date="2018-03" db="EMBL/GenBank/DDBJ databases">
        <title>Genomic Encyclopedia of Archaeal and Bacterial Type Strains, Phase II (KMG-II): from individual species to whole genera.</title>
        <authorList>
            <person name="Goeker M."/>
        </authorList>
    </citation>
    <scope>NUCLEOTIDE SEQUENCE [LARGE SCALE GENOMIC DNA]</scope>
    <source>
        <strain evidence="2 3">DSM 44889</strain>
    </source>
</reference>
<dbReference type="EMBL" id="QGDQ01000021">
    <property type="protein sequence ID" value="PWJ51143.1"/>
    <property type="molecule type" value="Genomic_DNA"/>
</dbReference>
<feature type="transmembrane region" description="Helical" evidence="1">
    <location>
        <begin position="134"/>
        <end position="155"/>
    </location>
</feature>
<dbReference type="Proteomes" id="UP000245469">
    <property type="component" value="Unassembled WGS sequence"/>
</dbReference>
<comment type="caution">
    <text evidence="2">The sequence shown here is derived from an EMBL/GenBank/DDBJ whole genome shotgun (WGS) entry which is preliminary data.</text>
</comment>
<keyword evidence="1" id="KW-1133">Transmembrane helix</keyword>
<feature type="transmembrane region" description="Helical" evidence="1">
    <location>
        <begin position="96"/>
        <end position="114"/>
    </location>
</feature>
<organism evidence="2 3">
    <name type="scientific">Quadrisphaera granulorum</name>
    <dbReference type="NCBI Taxonomy" id="317664"/>
    <lineage>
        <taxon>Bacteria</taxon>
        <taxon>Bacillati</taxon>
        <taxon>Actinomycetota</taxon>
        <taxon>Actinomycetes</taxon>
        <taxon>Kineosporiales</taxon>
        <taxon>Kineosporiaceae</taxon>
        <taxon>Quadrisphaera</taxon>
    </lineage>
</organism>
<dbReference type="RefSeq" id="WP_146211233.1">
    <property type="nucleotide sequence ID" value="NZ_QGDQ01000021.1"/>
</dbReference>
<dbReference type="OrthoDB" id="3402382at2"/>
<evidence type="ECO:0000256" key="1">
    <source>
        <dbReference type="SAM" id="Phobius"/>
    </source>
</evidence>
<feature type="transmembrane region" description="Helical" evidence="1">
    <location>
        <begin position="167"/>
        <end position="187"/>
    </location>
</feature>
<feature type="transmembrane region" description="Helical" evidence="1">
    <location>
        <begin position="235"/>
        <end position="253"/>
    </location>
</feature>
<proteinExistence type="predicted"/>
<keyword evidence="1" id="KW-0472">Membrane</keyword>
<keyword evidence="1" id="KW-0812">Transmembrane</keyword>
<feature type="transmembrane region" description="Helical" evidence="1">
    <location>
        <begin position="14"/>
        <end position="34"/>
    </location>
</feature>
<evidence type="ECO:0008006" key="4">
    <source>
        <dbReference type="Google" id="ProtNLM"/>
    </source>
</evidence>
<accession>A0A316A0M5</accession>
<evidence type="ECO:0000313" key="3">
    <source>
        <dbReference type="Proteomes" id="UP000245469"/>
    </source>
</evidence>
<dbReference type="AlphaFoldDB" id="A0A316A0M5"/>
<name>A0A316A0M5_9ACTN</name>
<sequence>MTWRGVGALEWRRTGGAFVAVALALTGVVLFAAKQRPFNTWSTWSSTVADALEFVSSSGIVLGPVVATVAAWVAGRERRRRMGDLLASTARPSWQRRLATSGAVSAALLLGWLIQTAVVVGGVFPSVSYWGGRWWATLLLMALGMLLCAAVGSAFGRWVPGRLVPPALGIVLYVLTAIPVYLDARWIQLVPVGNLAVFDGEQLEARVIPLAAAWTGSLVVMIGVVALGRRRHWRVAAAAAGVAVVCAAALQVAPHLGRDGAPGVEPVQRSWVEADPAAVVPVCTDDAPVVCVQRIHAGFLRDVAPVARQQLQVVGRYLPVDRAEELDWGVTGAADVFPLIPLSGMGQPYRSGADPDALQQWAGSNLSSLTAFYCPEMEHTSPAWAVTVSDTADLLLGQQAFAQDERGAALAARLEADPAQARAWMASFLTASRSCDVPELERLAAW</sequence>
<feature type="transmembrane region" description="Helical" evidence="1">
    <location>
        <begin position="207"/>
        <end position="228"/>
    </location>
</feature>
<gene>
    <name evidence="2" type="ORF">BXY45_12120</name>
</gene>
<evidence type="ECO:0000313" key="2">
    <source>
        <dbReference type="EMBL" id="PWJ51143.1"/>
    </source>
</evidence>
<feature type="transmembrane region" description="Helical" evidence="1">
    <location>
        <begin position="54"/>
        <end position="75"/>
    </location>
</feature>
<keyword evidence="3" id="KW-1185">Reference proteome</keyword>